<proteinExistence type="predicted"/>
<dbReference type="AlphaFoldDB" id="A0A8I2YK34"/>
<gene>
    <name evidence="1" type="ORF">JVT61DRAFT_6251</name>
</gene>
<evidence type="ECO:0000313" key="2">
    <source>
        <dbReference type="Proteomes" id="UP000683000"/>
    </source>
</evidence>
<dbReference type="Proteomes" id="UP000683000">
    <property type="component" value="Unassembled WGS sequence"/>
</dbReference>
<sequence length="133" mass="15289">MPIHAGPVSGAGKLHGIQVVVQFHHQVRILLFLWSTARSTKQQGVPGIPRPLQVWKCGYNHVLFRTVFCIWQSPNLWAEMIRDLGITVPITSQEDFVEWAKEIKVIGSKYHNCSEAFLWFCGWSERCCPSFFM</sequence>
<name>A0A8I2YK34_9AGAM</name>
<dbReference type="EMBL" id="JAGFBS010000021">
    <property type="protein sequence ID" value="KAG6373600.1"/>
    <property type="molecule type" value="Genomic_DNA"/>
</dbReference>
<dbReference type="OrthoDB" id="2671886at2759"/>
<evidence type="ECO:0000313" key="1">
    <source>
        <dbReference type="EMBL" id="KAG6373600.1"/>
    </source>
</evidence>
<accession>A0A8I2YK34</accession>
<organism evidence="1 2">
    <name type="scientific">Boletus reticuloceps</name>
    <dbReference type="NCBI Taxonomy" id="495285"/>
    <lineage>
        <taxon>Eukaryota</taxon>
        <taxon>Fungi</taxon>
        <taxon>Dikarya</taxon>
        <taxon>Basidiomycota</taxon>
        <taxon>Agaricomycotina</taxon>
        <taxon>Agaricomycetes</taxon>
        <taxon>Agaricomycetidae</taxon>
        <taxon>Boletales</taxon>
        <taxon>Boletineae</taxon>
        <taxon>Boletaceae</taxon>
        <taxon>Boletoideae</taxon>
        <taxon>Boletus</taxon>
    </lineage>
</organism>
<protein>
    <submittedName>
        <fullName evidence="1">Uncharacterized protein</fullName>
    </submittedName>
</protein>
<keyword evidence="2" id="KW-1185">Reference proteome</keyword>
<reference evidence="1" key="1">
    <citation type="submission" date="2021-03" db="EMBL/GenBank/DDBJ databases">
        <title>Evolutionary innovations through gain and loss of genes in the ectomycorrhizal Boletales.</title>
        <authorList>
            <person name="Wu G."/>
            <person name="Miyauchi S."/>
            <person name="Morin E."/>
            <person name="Yang Z.-L."/>
            <person name="Xu J."/>
            <person name="Martin F.M."/>
        </authorList>
    </citation>
    <scope>NUCLEOTIDE SEQUENCE</scope>
    <source>
        <strain evidence="1">BR01</strain>
    </source>
</reference>
<comment type="caution">
    <text evidence="1">The sequence shown here is derived from an EMBL/GenBank/DDBJ whole genome shotgun (WGS) entry which is preliminary data.</text>
</comment>